<dbReference type="PROSITE" id="PS50833">
    <property type="entry name" value="BRIX"/>
    <property type="match status" value="1"/>
</dbReference>
<dbReference type="EMBL" id="VLTM01000215">
    <property type="protein sequence ID" value="KAA0145897.1"/>
    <property type="molecule type" value="Genomic_DNA"/>
</dbReference>
<feature type="compositionally biased region" description="Low complexity" evidence="1">
    <location>
        <begin position="564"/>
        <end position="588"/>
    </location>
</feature>
<comment type="caution">
    <text evidence="3">The sequence shown here is derived from an EMBL/GenBank/DDBJ whole genome shotgun (WGS) entry which is preliminary data.</text>
</comment>
<feature type="compositionally biased region" description="Basic residues" evidence="1">
    <location>
        <begin position="589"/>
        <end position="601"/>
    </location>
</feature>
<dbReference type="InterPro" id="IPR007109">
    <property type="entry name" value="Brix"/>
</dbReference>
<feature type="compositionally biased region" description="Acidic residues" evidence="1">
    <location>
        <begin position="526"/>
        <end position="537"/>
    </location>
</feature>
<feature type="compositionally biased region" description="Acidic residues" evidence="1">
    <location>
        <begin position="546"/>
        <end position="563"/>
    </location>
</feature>
<evidence type="ECO:0000313" key="4">
    <source>
        <dbReference type="Proteomes" id="UP000325113"/>
    </source>
</evidence>
<feature type="region of interest" description="Disordered" evidence="1">
    <location>
        <begin position="1"/>
        <end position="24"/>
    </location>
</feature>
<dbReference type="GO" id="GO:0019843">
    <property type="term" value="F:rRNA binding"/>
    <property type="evidence" value="ECO:0007669"/>
    <property type="project" value="InterPro"/>
</dbReference>
<evidence type="ECO:0000313" key="3">
    <source>
        <dbReference type="EMBL" id="KAA0145897.1"/>
    </source>
</evidence>
<reference evidence="3 4" key="1">
    <citation type="submission" date="2019-07" db="EMBL/GenBank/DDBJ databases">
        <title>Genomes of Cafeteria roenbergensis.</title>
        <authorList>
            <person name="Fischer M.G."/>
            <person name="Hackl T."/>
            <person name="Roman M."/>
        </authorList>
    </citation>
    <scope>NUCLEOTIDE SEQUENCE [LARGE SCALE GENOMIC DNA]</scope>
    <source>
        <strain evidence="3 4">Cflag</strain>
    </source>
</reference>
<feature type="region of interest" description="Disordered" evidence="1">
    <location>
        <begin position="406"/>
        <end position="601"/>
    </location>
</feature>
<feature type="compositionally biased region" description="Acidic residues" evidence="1">
    <location>
        <begin position="493"/>
        <end position="518"/>
    </location>
</feature>
<accession>A0A5A8BZT3</accession>
<dbReference type="GO" id="GO:0030687">
    <property type="term" value="C:preribosome, large subunit precursor"/>
    <property type="evidence" value="ECO:0007669"/>
    <property type="project" value="TreeGrafter"/>
</dbReference>
<sequence length="601" mass="63526">MPRRGGKRIKARTHVPPPVEEEEGKLPKSFILRRGKGDKTIGTLVQDMRRMMSPYTAAKLKSRKANNMKDFVAVAGPMGVTHCLLFTQTDKAVNLRVGRLPRGPSVTFRVHAYSLANQVLAAQRRPAFVSEAFRFPPIVVLSGFAGATVAAAPELPGMTVEVPALAGRKGPEAVAAAAYHAAEKAAAAAAKAAAKDAALPEGAEPSKAGKRARAGAAAAQAEAQRSSTASWERALQLAATTLQHMFPPINVARVRLKECRRVVLFARDPSSGVVEMRHFVVRARPAGLSRSVKRVVRPRALPDLGGLDDVADWVEGDGGDGYATSDSEWEGGEGEVMLPQDVGGRGNRAAHQSVLKLSEVGPRLSLGLLRAESGLFAGEVLYHSLVRKTAAEAVLLRKAHAEKDALRKMRTAQQEANVARKKAEAEAKRAAKAERRRELLAAAKEAGHDEDDRGYAGGDSDEGEDDEGESDDDEAGFDDDDDEAGAGDLGGELGDDDDSDEDPEGGGDPMPSDDEDMDSPGGAGDLGEDGEEDDEGLIDAFGPGDEVFEASDSEEEEEEEEEASAGGKPARAASSRSSAAAAASSGPARNRKRPRPRSRDA</sequence>
<dbReference type="GO" id="GO:0006364">
    <property type="term" value="P:rRNA processing"/>
    <property type="evidence" value="ECO:0007669"/>
    <property type="project" value="InterPro"/>
</dbReference>
<dbReference type="InterPro" id="IPR045112">
    <property type="entry name" value="PPAN-like"/>
</dbReference>
<evidence type="ECO:0000259" key="2">
    <source>
        <dbReference type="PROSITE" id="PS50833"/>
    </source>
</evidence>
<dbReference type="SMART" id="SM00879">
    <property type="entry name" value="Brix"/>
    <property type="match status" value="1"/>
</dbReference>
<feature type="region of interest" description="Disordered" evidence="1">
    <location>
        <begin position="201"/>
        <end position="225"/>
    </location>
</feature>
<proteinExistence type="predicted"/>
<evidence type="ECO:0000256" key="1">
    <source>
        <dbReference type="SAM" id="MobiDB-lite"/>
    </source>
</evidence>
<dbReference type="PANTHER" id="PTHR12661:SF5">
    <property type="entry name" value="SUPPRESSOR OF SWI4 1 HOMOLOG"/>
    <property type="match status" value="1"/>
</dbReference>
<feature type="domain" description="Brix" evidence="2">
    <location>
        <begin position="27"/>
        <end position="377"/>
    </location>
</feature>
<name>A0A5A8BZT3_CAFRO</name>
<feature type="compositionally biased region" description="Acidic residues" evidence="1">
    <location>
        <begin position="459"/>
        <end position="485"/>
    </location>
</feature>
<feature type="compositionally biased region" description="Low complexity" evidence="1">
    <location>
        <begin position="214"/>
        <end position="225"/>
    </location>
</feature>
<dbReference type="PANTHER" id="PTHR12661">
    <property type="entry name" value="PETER PAN-RELATED"/>
    <property type="match status" value="1"/>
</dbReference>
<dbReference type="Pfam" id="PF04427">
    <property type="entry name" value="Brix"/>
    <property type="match status" value="2"/>
</dbReference>
<protein>
    <recommendedName>
        <fullName evidence="2">Brix domain-containing protein</fullName>
    </recommendedName>
</protein>
<dbReference type="Proteomes" id="UP000325113">
    <property type="component" value="Unassembled WGS sequence"/>
</dbReference>
<feature type="compositionally biased region" description="Basic residues" evidence="1">
    <location>
        <begin position="1"/>
        <end position="13"/>
    </location>
</feature>
<gene>
    <name evidence="3" type="ORF">FNF31_07913</name>
</gene>
<organism evidence="3 4">
    <name type="scientific">Cafeteria roenbergensis</name>
    <name type="common">Marine flagellate</name>
    <dbReference type="NCBI Taxonomy" id="33653"/>
    <lineage>
        <taxon>Eukaryota</taxon>
        <taxon>Sar</taxon>
        <taxon>Stramenopiles</taxon>
        <taxon>Bigyra</taxon>
        <taxon>Opalozoa</taxon>
        <taxon>Bicosoecida</taxon>
        <taxon>Cafeteriaceae</taxon>
        <taxon>Cafeteria</taxon>
    </lineage>
</organism>
<dbReference type="GO" id="GO:0000027">
    <property type="term" value="P:ribosomal large subunit assembly"/>
    <property type="evidence" value="ECO:0007669"/>
    <property type="project" value="TreeGrafter"/>
</dbReference>
<dbReference type="AlphaFoldDB" id="A0A5A8BZT3"/>
<feature type="compositionally biased region" description="Basic and acidic residues" evidence="1">
    <location>
        <begin position="421"/>
        <end position="454"/>
    </location>
</feature>